<feature type="compositionally biased region" description="Basic and acidic residues" evidence="1">
    <location>
        <begin position="69"/>
        <end position="125"/>
    </location>
</feature>
<sequence length="184" mass="21722">MSAPFPNIYNHRKVADSSAKSCDICYKTSTSVLVTPDNKDFFFVCTVHLKDRYFCTPKIDEEAIKAKRERELEAEKERVKKEYEEKQRKKKEKAEKDKKEKDKDEKKKTDKTDDKNDEAEKKEENDNGEAEAEKEEEPRTFELKTAFYQQRLQRKRQAETSKRDRERVSQPGYFPSVPTAPPSK</sequence>
<dbReference type="GO" id="GO:0007034">
    <property type="term" value="P:vacuolar transport"/>
    <property type="evidence" value="ECO:0007669"/>
    <property type="project" value="TreeGrafter"/>
</dbReference>
<evidence type="ECO:0008006" key="4">
    <source>
        <dbReference type="Google" id="ProtNLM"/>
    </source>
</evidence>
<evidence type="ECO:0000313" key="3">
    <source>
        <dbReference type="Proteomes" id="UP000001610"/>
    </source>
</evidence>
<dbReference type="Proteomes" id="UP000001610">
    <property type="component" value="Unassembled WGS sequence"/>
</dbReference>
<dbReference type="Pfam" id="PF08432">
    <property type="entry name" value="Vfa1"/>
    <property type="match status" value="1"/>
</dbReference>
<dbReference type="GeneID" id="18170630"/>
<gene>
    <name evidence="2" type="ORF">CCM_08624</name>
</gene>
<dbReference type="PANTHER" id="PTHR28218:SF1">
    <property type="entry name" value="VPS4-ASSOCIATED PROTEIN 1"/>
    <property type="match status" value="1"/>
</dbReference>
<dbReference type="HOGENOM" id="CLU_088285_2_0_1"/>
<dbReference type="GO" id="GO:0005768">
    <property type="term" value="C:endosome"/>
    <property type="evidence" value="ECO:0007669"/>
    <property type="project" value="TreeGrafter"/>
</dbReference>
<organism evidence="2 3">
    <name type="scientific">Cordyceps militaris (strain CM01)</name>
    <name type="common">Caterpillar fungus</name>
    <dbReference type="NCBI Taxonomy" id="983644"/>
    <lineage>
        <taxon>Eukaryota</taxon>
        <taxon>Fungi</taxon>
        <taxon>Dikarya</taxon>
        <taxon>Ascomycota</taxon>
        <taxon>Pezizomycotina</taxon>
        <taxon>Sordariomycetes</taxon>
        <taxon>Hypocreomycetidae</taxon>
        <taxon>Hypocreales</taxon>
        <taxon>Cordycipitaceae</taxon>
        <taxon>Cordyceps</taxon>
    </lineage>
</organism>
<feature type="compositionally biased region" description="Acidic residues" evidence="1">
    <location>
        <begin position="126"/>
        <end position="135"/>
    </location>
</feature>
<protein>
    <recommendedName>
        <fullName evidence="4">DUF1742-domain-containing protein</fullName>
    </recommendedName>
</protein>
<dbReference type="InterPro" id="IPR013640">
    <property type="entry name" value="Vfa1"/>
</dbReference>
<feature type="compositionally biased region" description="Basic and acidic residues" evidence="1">
    <location>
        <begin position="156"/>
        <end position="168"/>
    </location>
</feature>
<dbReference type="RefSeq" id="XP_006673824.1">
    <property type="nucleotide sequence ID" value="XM_006673761.1"/>
</dbReference>
<evidence type="ECO:0000313" key="2">
    <source>
        <dbReference type="EMBL" id="EGX88579.1"/>
    </source>
</evidence>
<proteinExistence type="predicted"/>
<dbReference type="OrthoDB" id="2158714at2759"/>
<dbReference type="VEuPathDB" id="FungiDB:CCM_08624"/>
<dbReference type="EMBL" id="JH126405">
    <property type="protein sequence ID" value="EGX88579.1"/>
    <property type="molecule type" value="Genomic_DNA"/>
</dbReference>
<reference evidence="2 3" key="1">
    <citation type="journal article" date="2011" name="Genome Biol.">
        <title>Genome sequence of the insect pathogenic fungus Cordyceps militaris, a valued traditional Chinese medicine.</title>
        <authorList>
            <person name="Zheng P."/>
            <person name="Xia Y."/>
            <person name="Xiao G."/>
            <person name="Xiong C."/>
            <person name="Hu X."/>
            <person name="Zhang S."/>
            <person name="Zheng H."/>
            <person name="Huang Y."/>
            <person name="Zhou Y."/>
            <person name="Wang S."/>
            <person name="Zhao G.P."/>
            <person name="Liu X."/>
            <person name="St Leger R.J."/>
            <person name="Wang C."/>
        </authorList>
    </citation>
    <scope>NUCLEOTIDE SEQUENCE [LARGE SCALE GENOMIC DNA]</scope>
    <source>
        <strain evidence="2 3">CM01</strain>
    </source>
</reference>
<dbReference type="eggNOG" id="ENOG502S7NV">
    <property type="taxonomic scope" value="Eukaryota"/>
</dbReference>
<name>G3JRH6_CORMM</name>
<dbReference type="OMA" id="FYVCPAH"/>
<dbReference type="InParanoid" id="G3JRH6"/>
<feature type="region of interest" description="Disordered" evidence="1">
    <location>
        <begin position="69"/>
        <end position="184"/>
    </location>
</feature>
<keyword evidence="3" id="KW-1185">Reference proteome</keyword>
<dbReference type="KEGG" id="cmt:CCM_08624"/>
<accession>G3JRH6</accession>
<evidence type="ECO:0000256" key="1">
    <source>
        <dbReference type="SAM" id="MobiDB-lite"/>
    </source>
</evidence>
<dbReference type="PANTHER" id="PTHR28218">
    <property type="entry name" value="VPS4-ASSOCIATED PROTEIN 1"/>
    <property type="match status" value="1"/>
</dbReference>
<dbReference type="AlphaFoldDB" id="G3JRH6"/>